<sequence>MVSIIRNCKAGSDWTINELDAYNIAVVPQNELEFFPQPISTVDLSDLPSRILDSYSFRDVARDDKTAYQFMRYLDLATHPREGEESAVDDFAAEILRLLDYDDNGRVIRTRKSIDMLMCGQETYAKTDVCIVSEDSILLLLQEDKSHISRKDPEPQLVAEAIAAFQYNNKTRVKELQLSPVSEYIFPCITLIGTVPTFYKIKVTIDLSNAVRYGIFPHEQTIIYKFDPLFGEKRKSFGMTDISNRNKILKCYKLFKKYVYNST</sequence>
<dbReference type="Proteomes" id="UP000070444">
    <property type="component" value="Unassembled WGS sequence"/>
</dbReference>
<proteinExistence type="predicted"/>
<dbReference type="OrthoDB" id="3253976at2759"/>
<reference evidence="1 2" key="1">
    <citation type="journal article" date="2015" name="Genome Biol. Evol.">
        <title>Phylogenomic analyses indicate that early fungi evolved digesting cell walls of algal ancestors of land plants.</title>
        <authorList>
            <person name="Chang Y."/>
            <person name="Wang S."/>
            <person name="Sekimoto S."/>
            <person name="Aerts A.L."/>
            <person name="Choi C."/>
            <person name="Clum A."/>
            <person name="LaButti K.M."/>
            <person name="Lindquist E.A."/>
            <person name="Yee Ngan C."/>
            <person name="Ohm R.A."/>
            <person name="Salamov A.A."/>
            <person name="Grigoriev I.V."/>
            <person name="Spatafora J.W."/>
            <person name="Berbee M.L."/>
        </authorList>
    </citation>
    <scope>NUCLEOTIDE SEQUENCE [LARGE SCALE GENOMIC DNA]</scope>
    <source>
        <strain evidence="1 2">NRRL 28638</strain>
    </source>
</reference>
<protein>
    <submittedName>
        <fullName evidence="1">Uncharacterized protein</fullName>
    </submittedName>
</protein>
<evidence type="ECO:0000313" key="2">
    <source>
        <dbReference type="Proteomes" id="UP000070444"/>
    </source>
</evidence>
<accession>A0A137NSK3</accession>
<dbReference type="OMA" id="MIGTRPV"/>
<organism evidence="1 2">
    <name type="scientific">Conidiobolus coronatus (strain ATCC 28846 / CBS 209.66 / NRRL 28638)</name>
    <name type="common">Delacroixia coronata</name>
    <dbReference type="NCBI Taxonomy" id="796925"/>
    <lineage>
        <taxon>Eukaryota</taxon>
        <taxon>Fungi</taxon>
        <taxon>Fungi incertae sedis</taxon>
        <taxon>Zoopagomycota</taxon>
        <taxon>Entomophthoromycotina</taxon>
        <taxon>Entomophthoromycetes</taxon>
        <taxon>Entomophthorales</taxon>
        <taxon>Ancylistaceae</taxon>
        <taxon>Conidiobolus</taxon>
    </lineage>
</organism>
<name>A0A137NSK3_CONC2</name>
<gene>
    <name evidence="1" type="ORF">CONCODRAFT_44302</name>
</gene>
<dbReference type="EMBL" id="KQ964822">
    <property type="protein sequence ID" value="KXN65745.1"/>
    <property type="molecule type" value="Genomic_DNA"/>
</dbReference>
<dbReference type="AlphaFoldDB" id="A0A137NSK3"/>
<keyword evidence="2" id="KW-1185">Reference proteome</keyword>
<evidence type="ECO:0000313" key="1">
    <source>
        <dbReference type="EMBL" id="KXN65745.1"/>
    </source>
</evidence>